<dbReference type="PANTHER" id="PTHR39142:SF1">
    <property type="entry name" value="AEL197CP"/>
    <property type="match status" value="1"/>
</dbReference>
<dbReference type="STRING" id="322104.A3LVI0"/>
<dbReference type="InterPro" id="IPR024338">
    <property type="entry name" value="MID1/Yam8"/>
</dbReference>
<dbReference type="InParanoid" id="A3LVI0"/>
<proteinExistence type="predicted"/>
<name>A3LVI0_PICST</name>
<dbReference type="GO" id="GO:0098703">
    <property type="term" value="P:calcium ion import across plasma membrane"/>
    <property type="evidence" value="ECO:0007669"/>
    <property type="project" value="InterPro"/>
</dbReference>
<dbReference type="Proteomes" id="UP000002258">
    <property type="component" value="Chromosome 5"/>
</dbReference>
<dbReference type="OrthoDB" id="5405745at2759"/>
<accession>A3LVI0</accession>
<dbReference type="AlphaFoldDB" id="A3LVI0"/>
<dbReference type="PANTHER" id="PTHR39142">
    <property type="entry name" value="MID1P"/>
    <property type="match status" value="1"/>
</dbReference>
<keyword evidence="3" id="KW-1185">Reference proteome</keyword>
<dbReference type="FunCoup" id="A3LVI0">
    <property type="interactions" value="55"/>
</dbReference>
<dbReference type="OMA" id="YEILPCI"/>
<dbReference type="HOGENOM" id="CLU_018731_1_0_1"/>
<dbReference type="RefSeq" id="XP_001385156.2">
    <property type="nucleotide sequence ID" value="XM_001385119.1"/>
</dbReference>
<evidence type="ECO:0000313" key="2">
    <source>
        <dbReference type="EMBL" id="ABN67127.2"/>
    </source>
</evidence>
<gene>
    <name evidence="2" type="primary">MID1</name>
    <name evidence="2" type="ORF">PICST_61009</name>
</gene>
<evidence type="ECO:0000256" key="1">
    <source>
        <dbReference type="SAM" id="SignalP"/>
    </source>
</evidence>
<dbReference type="EMBL" id="CP000499">
    <property type="protein sequence ID" value="ABN67127.2"/>
    <property type="molecule type" value="Genomic_DNA"/>
</dbReference>
<reference evidence="2 3" key="1">
    <citation type="journal article" date="2007" name="Nat. Biotechnol.">
        <title>Genome sequence of the lignocellulose-bioconverting and xylose-fermenting yeast Pichia stipitis.</title>
        <authorList>
            <person name="Jeffries T.W."/>
            <person name="Grigoriev I.V."/>
            <person name="Grimwood J."/>
            <person name="Laplaza J.M."/>
            <person name="Aerts A."/>
            <person name="Salamov A."/>
            <person name="Schmutz J."/>
            <person name="Lindquist E."/>
            <person name="Dehal P."/>
            <person name="Shapiro H."/>
            <person name="Jin Y.S."/>
            <person name="Passoth V."/>
            <person name="Richardson P.M."/>
        </authorList>
    </citation>
    <scope>NUCLEOTIDE SEQUENCE [LARGE SCALE GENOMIC DNA]</scope>
    <source>
        <strain evidence="3">ATCC 58785 / CBS 6054 / NBRC 10063 / NRRL Y-11545</strain>
    </source>
</reference>
<keyword evidence="1" id="KW-0732">Signal</keyword>
<dbReference type="GeneID" id="4839272"/>
<dbReference type="Pfam" id="PF12929">
    <property type="entry name" value="Mid1"/>
    <property type="match status" value="1"/>
</dbReference>
<sequence length="532" mass="59623">MNNLVVAFVSFFLATGAVAINFEFDIDAGLALPVENPYEEIAQEYEMNQIEFGSSLNKKPTVKVSNVNSHGLHEFTPISDTIVQSDTKYYSFSVNTTSGLGEFYELLIFITGNICTQPSNVGANQTSLAVYYSFNSSIFTNIEYSTMVLFENGYVQSLADVAVNSNNNESVLYIVVRAPENVNKTATWTYQIGVSQNDLVFQWDDQTWAQFIDSDDDSALVVTGNLTNVQGLNITELNATRSQFSLYVYSNDYRHYFDTLNSSWCAVRNGPALMNPATIESSYTSRQGSLHQQFHLTGLNKSTKYIAYLISDFHGSDFGGAVYRPFEFETLDTEACELIYNLEFCNQIAYSVPATPGGSKEEVRSLYDNQARNLFTNFSKAIQQISCDTEDTAQFSPIKTCSDCISSYKDWLCAITIPRCSTRNITGYTERKPGESRNSFINDIVMPNLSYYEVMPCVNICEAIVRDCPAQFGFMCPTTNETIRQSYYWDNGGQWPTCNYVGKLTVVTNAAFRASMVNWFMLVLSVALTVLV</sequence>
<dbReference type="KEGG" id="pic:PICST_61009"/>
<protein>
    <submittedName>
        <fullName evidence="2">Integral plasma membrane protein</fullName>
    </submittedName>
</protein>
<dbReference type="GO" id="GO:0005262">
    <property type="term" value="F:calcium channel activity"/>
    <property type="evidence" value="ECO:0007669"/>
    <property type="project" value="InterPro"/>
</dbReference>
<dbReference type="eggNOG" id="ENOG502QTEW">
    <property type="taxonomic scope" value="Eukaryota"/>
</dbReference>
<feature type="signal peptide" evidence="1">
    <location>
        <begin position="1"/>
        <end position="19"/>
    </location>
</feature>
<organism evidence="2 3">
    <name type="scientific">Scheffersomyces stipitis (strain ATCC 58785 / CBS 6054 / NBRC 10063 / NRRL Y-11545)</name>
    <name type="common">Yeast</name>
    <name type="synonym">Pichia stipitis</name>
    <dbReference type="NCBI Taxonomy" id="322104"/>
    <lineage>
        <taxon>Eukaryota</taxon>
        <taxon>Fungi</taxon>
        <taxon>Dikarya</taxon>
        <taxon>Ascomycota</taxon>
        <taxon>Saccharomycotina</taxon>
        <taxon>Pichiomycetes</taxon>
        <taxon>Debaryomycetaceae</taxon>
        <taxon>Scheffersomyces</taxon>
    </lineage>
</organism>
<feature type="chain" id="PRO_5002655050" evidence="1">
    <location>
        <begin position="20"/>
        <end position="532"/>
    </location>
</feature>
<evidence type="ECO:0000313" key="3">
    <source>
        <dbReference type="Proteomes" id="UP000002258"/>
    </source>
</evidence>